<dbReference type="InterPro" id="IPR000989">
    <property type="entry name" value="Rep"/>
</dbReference>
<evidence type="ECO:0000256" key="2">
    <source>
        <dbReference type="ARBA" id="ARBA00022705"/>
    </source>
</evidence>
<evidence type="ECO:0000313" key="4">
    <source>
        <dbReference type="Proteomes" id="UP000192638"/>
    </source>
</evidence>
<dbReference type="GO" id="GO:0003677">
    <property type="term" value="F:DNA binding"/>
    <property type="evidence" value="ECO:0007669"/>
    <property type="project" value="InterPro"/>
</dbReference>
<reference evidence="3 4" key="1">
    <citation type="submission" date="2017-03" db="EMBL/GenBank/DDBJ databases">
        <title>Phylogenomics and comparative genomics of Lactobacillus salivarius, a mammalian gut commensal.</title>
        <authorList>
            <person name="Harris H.M."/>
        </authorList>
    </citation>
    <scope>NUCLEOTIDE SEQUENCE [LARGE SCALE GENOMIC DNA]</scope>
    <source>
        <strain evidence="3 4">LMG 14477</strain>
    </source>
</reference>
<proteinExistence type="inferred from homology"/>
<dbReference type="Proteomes" id="UP000192638">
    <property type="component" value="Unassembled WGS sequence"/>
</dbReference>
<organism evidence="3 4">
    <name type="scientific">Ligilactobacillus salivarius</name>
    <dbReference type="NCBI Taxonomy" id="1624"/>
    <lineage>
        <taxon>Bacteria</taxon>
        <taxon>Bacillati</taxon>
        <taxon>Bacillota</taxon>
        <taxon>Bacilli</taxon>
        <taxon>Lactobacillales</taxon>
        <taxon>Lactobacillaceae</taxon>
        <taxon>Ligilactobacillus</taxon>
    </lineage>
</organism>
<protein>
    <submittedName>
        <fullName evidence="3">Protein rep</fullName>
    </submittedName>
</protein>
<evidence type="ECO:0000256" key="1">
    <source>
        <dbReference type="ARBA" id="ARBA00008909"/>
    </source>
</evidence>
<dbReference type="EMBL" id="NBEB01000112">
    <property type="protein sequence ID" value="OQQ81553.1"/>
    <property type="molecule type" value="Genomic_DNA"/>
</dbReference>
<name>A0A1V9QL15_9LACO</name>
<evidence type="ECO:0000313" key="3">
    <source>
        <dbReference type="EMBL" id="OQQ81553.1"/>
    </source>
</evidence>
<sequence>MFGDEILVDKAKNGKVRPWKEKKLANLTYAEYLQILEIKKAFRVKKCGNLLTFTKSEDGLKLYQTWFCKSRLCPLCAWRYAMKNSYELSSILDVFYKRYPKSRFLFLTLTEENAKQGELKEKLAEMNRALYKLFQYKKVQKDLLGYVRSTEITVNRKEKSFHQHIHILLAVSPTYFKKGHYLSQDNWSKLWQKARKLDYKPVVNIKTVSDSKKDKSLVASAKEVAKYQVKSSDYITEDVESDLEFLKELEKALFHKRQLSFGGEFKAIRKELKLEEHEDDLVHVDGENTSAAETEKIIFLWNNEVKNYVNWIE</sequence>
<comment type="caution">
    <text evidence="3">The sequence shown here is derived from an EMBL/GenBank/DDBJ whole genome shotgun (WGS) entry which is preliminary data.</text>
</comment>
<gene>
    <name evidence="3" type="ORF">B6U60_10090</name>
</gene>
<dbReference type="GO" id="GO:0006260">
    <property type="term" value="P:DNA replication"/>
    <property type="evidence" value="ECO:0007669"/>
    <property type="project" value="UniProtKB-KW"/>
</dbReference>
<accession>A0A1V9QL15</accession>
<keyword evidence="2" id="KW-0235">DNA replication</keyword>
<dbReference type="Pfam" id="PF01446">
    <property type="entry name" value="Rep_1"/>
    <property type="match status" value="1"/>
</dbReference>
<dbReference type="RefSeq" id="WP_081539977.1">
    <property type="nucleotide sequence ID" value="NZ_NBEB01000112.1"/>
</dbReference>
<dbReference type="AlphaFoldDB" id="A0A1V9QL15"/>
<comment type="similarity">
    <text evidence="1">Belongs to the Gram-positive plasmids replication protein type 1 family.</text>
</comment>